<dbReference type="Proteomes" id="UP000006426">
    <property type="component" value="Plasmid pmppla107"/>
</dbReference>
<dbReference type="RefSeq" id="WP_005742616.1">
    <property type="nucleotide sequence ID" value="NZ_CP031226.1"/>
</dbReference>
<sequence length="86" mass="9096">MSLWCECLDCGGSGEAFICENGLLRAQIMAAKAEQNSQAVSVAMGFMGVFLISVMAFWATASSPSNSQLGASQAAKEFTARMTDDF</sequence>
<proteinExistence type="predicted"/>
<evidence type="ECO:0008006" key="4">
    <source>
        <dbReference type="Google" id="ProtNLM"/>
    </source>
</evidence>
<keyword evidence="1" id="KW-0812">Transmembrane</keyword>
<dbReference type="AlphaFoldDB" id="A0AAD0PWY3"/>
<feature type="transmembrane region" description="Helical" evidence="1">
    <location>
        <begin position="39"/>
        <end position="59"/>
    </location>
</feature>
<gene>
    <name evidence="2" type="ORF">PLA107_034290</name>
</gene>
<dbReference type="EMBL" id="CP031226">
    <property type="protein sequence ID" value="AXH60258.1"/>
    <property type="molecule type" value="Genomic_DNA"/>
</dbReference>
<name>A0AAD0PWY3_PSEAV</name>
<organism evidence="2 3">
    <name type="scientific">Pseudomonas amygdali pv. lachrymans str. M301315</name>
    <dbReference type="NCBI Taxonomy" id="629260"/>
    <lineage>
        <taxon>Bacteria</taxon>
        <taxon>Pseudomonadati</taxon>
        <taxon>Pseudomonadota</taxon>
        <taxon>Gammaproteobacteria</taxon>
        <taxon>Pseudomonadales</taxon>
        <taxon>Pseudomonadaceae</taxon>
        <taxon>Pseudomonas</taxon>
        <taxon>Pseudomonas amygdali</taxon>
    </lineage>
</organism>
<evidence type="ECO:0000313" key="2">
    <source>
        <dbReference type="EMBL" id="AXH60258.1"/>
    </source>
</evidence>
<reference evidence="2 3" key="1">
    <citation type="journal article" date="2011" name="PLoS Pathog.">
        <title>Dynamic evolution of pathogenicity revealed by sequencing and comparative genomics of 19 Pseudomonas syringae isolates.</title>
        <authorList>
            <person name="Baltrus D.A."/>
            <person name="Nishimura M.T."/>
            <person name="Romanchuk A."/>
            <person name="Chang J.H."/>
            <person name="Mukhtar M.S."/>
            <person name="Cherkis K."/>
            <person name="Roach J."/>
            <person name="Grant S.R."/>
            <person name="Jones C.D."/>
            <person name="Dangl J.L."/>
        </authorList>
    </citation>
    <scope>NUCLEOTIDE SEQUENCE [LARGE SCALE GENOMIC DNA]</scope>
    <source>
        <strain evidence="2 3">M301315</strain>
    </source>
</reference>
<accession>A0AAD0PWY3</accession>
<keyword evidence="1" id="KW-1133">Transmembrane helix</keyword>
<evidence type="ECO:0000313" key="3">
    <source>
        <dbReference type="Proteomes" id="UP000006426"/>
    </source>
</evidence>
<geneLocation type="plasmid" evidence="3">
    <name>pmppla107</name>
</geneLocation>
<evidence type="ECO:0000256" key="1">
    <source>
        <dbReference type="SAM" id="Phobius"/>
    </source>
</evidence>
<keyword evidence="2" id="KW-0614">Plasmid</keyword>
<protein>
    <recommendedName>
        <fullName evidence="4">Transmembrane protein</fullName>
    </recommendedName>
</protein>
<dbReference type="GeneID" id="39474428"/>
<keyword evidence="1" id="KW-0472">Membrane</keyword>